<protein>
    <submittedName>
        <fullName evidence="1">Uncharacterized protein</fullName>
    </submittedName>
</protein>
<dbReference type="AlphaFoldDB" id="A0A7G2IQX5"/>
<reference evidence="1 2" key="1">
    <citation type="submission" date="2013-10" db="EMBL/GenBank/DDBJ databases">
        <title>Antibiotic resistance diversity of beta-lactamase producers in the General Hospital Vienna.</title>
        <authorList>
            <person name="Barisic I."/>
            <person name="Mitteregger D."/>
            <person name="Hirschl A.M."/>
            <person name="Noehammer C."/>
            <person name="Wiesinger-Mayr H."/>
        </authorList>
    </citation>
    <scope>NUCLEOTIDE SEQUENCE [LARGE SCALE GENOMIC DNA]</scope>
    <source>
        <strain evidence="1 2">ISC11</strain>
    </source>
</reference>
<proteinExistence type="predicted"/>
<organism evidence="1 2">
    <name type="scientific">Citrobacter freundii</name>
    <dbReference type="NCBI Taxonomy" id="546"/>
    <lineage>
        <taxon>Bacteria</taxon>
        <taxon>Pseudomonadati</taxon>
        <taxon>Pseudomonadota</taxon>
        <taxon>Gammaproteobacteria</taxon>
        <taxon>Enterobacterales</taxon>
        <taxon>Enterobacteriaceae</taxon>
        <taxon>Citrobacter</taxon>
        <taxon>Citrobacter freundii complex</taxon>
    </lineage>
</organism>
<evidence type="ECO:0000313" key="1">
    <source>
        <dbReference type="EMBL" id="CDL38389.1"/>
    </source>
</evidence>
<accession>A0A7G2IQX5</accession>
<sequence>MRLAENEYSGRLKKIRARMPGIKQLEGTAQIADKKNP</sequence>
<comment type="caution">
    <text evidence="1">The sequence shown here is derived from an EMBL/GenBank/DDBJ whole genome shotgun (WGS) entry which is preliminary data.</text>
</comment>
<dbReference type="EMBL" id="CBWP010000039">
    <property type="protein sequence ID" value="CDL38389.1"/>
    <property type="molecule type" value="Genomic_DNA"/>
</dbReference>
<dbReference type="Proteomes" id="UP000019194">
    <property type="component" value="Unassembled WGS sequence"/>
</dbReference>
<name>A0A7G2IQX5_CITFR</name>
<evidence type="ECO:0000313" key="2">
    <source>
        <dbReference type="Proteomes" id="UP000019194"/>
    </source>
</evidence>